<protein>
    <recommendedName>
        <fullName evidence="2">Nephrocystin 3-like N-terminal domain-containing protein</fullName>
    </recommendedName>
</protein>
<name>A0AAD4QA30_9AGAM</name>
<evidence type="ECO:0000313" key="3">
    <source>
        <dbReference type="EMBL" id="KAH8983648.1"/>
    </source>
</evidence>
<sequence>MGNRVPGRPSYALRSSTISQPCARPDPASMAYFYFDFRDLDKQARRNLLPSLLIQLSTCSNAYCDILSRLYETHDDGERQPSDKALIQCLKEMLTLPNQGPVYLMSLTS</sequence>
<keyword evidence="4" id="KW-1185">Reference proteome</keyword>
<comment type="caution">
    <text evidence="3">The sequence shown here is derived from an EMBL/GenBank/DDBJ whole genome shotgun (WGS) entry which is preliminary data.</text>
</comment>
<gene>
    <name evidence="3" type="ORF">EDB92DRAFT_1562079</name>
</gene>
<evidence type="ECO:0000259" key="2">
    <source>
        <dbReference type="Pfam" id="PF24883"/>
    </source>
</evidence>
<evidence type="ECO:0000313" key="4">
    <source>
        <dbReference type="Proteomes" id="UP001201163"/>
    </source>
</evidence>
<keyword evidence="1" id="KW-0677">Repeat</keyword>
<reference evidence="3" key="1">
    <citation type="submission" date="2022-01" db="EMBL/GenBank/DDBJ databases">
        <title>Comparative genomics reveals a dynamic genome evolution in the ectomycorrhizal milk-cap (Lactarius) mushrooms.</title>
        <authorList>
            <consortium name="DOE Joint Genome Institute"/>
            <person name="Lebreton A."/>
            <person name="Tang N."/>
            <person name="Kuo A."/>
            <person name="LaButti K."/>
            <person name="Drula E."/>
            <person name="Barry K."/>
            <person name="Clum A."/>
            <person name="Lipzen A."/>
            <person name="Mousain D."/>
            <person name="Ng V."/>
            <person name="Wang R."/>
            <person name="Wang X."/>
            <person name="Dai Y."/>
            <person name="Henrissat B."/>
            <person name="Grigoriev I.V."/>
            <person name="Guerin-Laguette A."/>
            <person name="Yu F."/>
            <person name="Martin F.M."/>
        </authorList>
    </citation>
    <scope>NUCLEOTIDE SEQUENCE</scope>
    <source>
        <strain evidence="3">QP</strain>
    </source>
</reference>
<organism evidence="3 4">
    <name type="scientific">Lactarius akahatsu</name>
    <dbReference type="NCBI Taxonomy" id="416441"/>
    <lineage>
        <taxon>Eukaryota</taxon>
        <taxon>Fungi</taxon>
        <taxon>Dikarya</taxon>
        <taxon>Basidiomycota</taxon>
        <taxon>Agaricomycotina</taxon>
        <taxon>Agaricomycetes</taxon>
        <taxon>Russulales</taxon>
        <taxon>Russulaceae</taxon>
        <taxon>Lactarius</taxon>
    </lineage>
</organism>
<dbReference type="EMBL" id="JAKELL010000086">
    <property type="protein sequence ID" value="KAH8983648.1"/>
    <property type="molecule type" value="Genomic_DNA"/>
</dbReference>
<accession>A0AAD4QA30</accession>
<evidence type="ECO:0000256" key="1">
    <source>
        <dbReference type="ARBA" id="ARBA00022737"/>
    </source>
</evidence>
<dbReference type="Pfam" id="PF24883">
    <property type="entry name" value="NPHP3_N"/>
    <property type="match status" value="1"/>
</dbReference>
<dbReference type="AlphaFoldDB" id="A0AAD4QA30"/>
<feature type="domain" description="Nephrocystin 3-like N-terminal" evidence="2">
    <location>
        <begin position="16"/>
        <end position="104"/>
    </location>
</feature>
<dbReference type="InterPro" id="IPR056884">
    <property type="entry name" value="NPHP3-like_N"/>
</dbReference>
<dbReference type="Proteomes" id="UP001201163">
    <property type="component" value="Unassembled WGS sequence"/>
</dbReference>
<proteinExistence type="predicted"/>